<comment type="catalytic activity">
    <reaction evidence="1 8">
        <text>[(1-&gt;4)-alpha-D-glucosyl](n) + ADP-alpha-D-glucose = [(1-&gt;4)-alpha-D-glucosyl](n+1) + ADP + H(+)</text>
        <dbReference type="Rhea" id="RHEA:18189"/>
        <dbReference type="Rhea" id="RHEA-COMP:9584"/>
        <dbReference type="Rhea" id="RHEA-COMP:9587"/>
        <dbReference type="ChEBI" id="CHEBI:15378"/>
        <dbReference type="ChEBI" id="CHEBI:15444"/>
        <dbReference type="ChEBI" id="CHEBI:57498"/>
        <dbReference type="ChEBI" id="CHEBI:456216"/>
        <dbReference type="EC" id="2.4.1.21"/>
    </reaction>
</comment>
<dbReference type="SUPFAM" id="SSF53756">
    <property type="entry name" value="UDP-Glycosyltransferase/glycogen phosphorylase"/>
    <property type="match status" value="1"/>
</dbReference>
<organism evidence="11 12">
    <name type="scientific">Algimonas ampicilliniresistens</name>
    <dbReference type="NCBI Taxonomy" id="1298735"/>
    <lineage>
        <taxon>Bacteria</taxon>
        <taxon>Pseudomonadati</taxon>
        <taxon>Pseudomonadota</taxon>
        <taxon>Alphaproteobacteria</taxon>
        <taxon>Maricaulales</taxon>
        <taxon>Robiginitomaculaceae</taxon>
        <taxon>Algimonas</taxon>
    </lineage>
</organism>
<evidence type="ECO:0000256" key="7">
    <source>
        <dbReference type="ARBA" id="ARBA00023056"/>
    </source>
</evidence>
<dbReference type="Pfam" id="PF00534">
    <property type="entry name" value="Glycos_transf_1"/>
    <property type="match status" value="1"/>
</dbReference>
<evidence type="ECO:0000256" key="5">
    <source>
        <dbReference type="ARBA" id="ARBA00022676"/>
    </source>
</evidence>
<gene>
    <name evidence="11" type="primary">glgA2</name>
    <name evidence="8" type="synonym">glgA</name>
    <name evidence="11" type="ORF">GCM10007853_21860</name>
</gene>
<feature type="binding site" evidence="8">
    <location>
        <position position="22"/>
    </location>
    <ligand>
        <name>ADP-alpha-D-glucose</name>
        <dbReference type="ChEBI" id="CHEBI:57498"/>
    </ligand>
</feature>
<dbReference type="Gene3D" id="3.40.50.2000">
    <property type="entry name" value="Glycogen Phosphorylase B"/>
    <property type="match status" value="2"/>
</dbReference>
<dbReference type="NCBIfam" id="NF001899">
    <property type="entry name" value="PRK00654.1-2"/>
    <property type="match status" value="1"/>
</dbReference>
<proteinExistence type="inferred from homology"/>
<comment type="similarity">
    <text evidence="4 8">Belongs to the glycosyltransferase 1 family. Bacterial/plant glycogen synthase subfamily.</text>
</comment>
<comment type="caution">
    <text evidence="11">The sequence shown here is derived from an EMBL/GenBank/DDBJ whole genome shotgun (WGS) entry which is preliminary data.</text>
</comment>
<feature type="domain" description="Starch synthase catalytic" evidence="10">
    <location>
        <begin position="9"/>
        <end position="243"/>
    </location>
</feature>
<dbReference type="InterPro" id="IPR013534">
    <property type="entry name" value="Starch_synth_cat_dom"/>
</dbReference>
<evidence type="ECO:0000313" key="12">
    <source>
        <dbReference type="Proteomes" id="UP001161391"/>
    </source>
</evidence>
<protein>
    <recommendedName>
        <fullName evidence="8">Glycogen synthase</fullName>
        <ecNumber evidence="8">2.4.1.21</ecNumber>
    </recommendedName>
    <alternativeName>
        <fullName evidence="8">Starch [bacterial glycogen] synthase</fullName>
    </alternativeName>
</protein>
<dbReference type="HAMAP" id="MF_00484">
    <property type="entry name" value="Glycogen_synth"/>
    <property type="match status" value="1"/>
</dbReference>
<dbReference type="Pfam" id="PF08323">
    <property type="entry name" value="Glyco_transf_5"/>
    <property type="match status" value="1"/>
</dbReference>
<reference evidence="11" key="1">
    <citation type="journal article" date="2014" name="Int. J. Syst. Evol. Microbiol.">
        <title>Complete genome of a new Firmicutes species belonging to the dominant human colonic microbiota ('Ruminococcus bicirculans') reveals two chromosomes and a selective capacity to utilize plant glucans.</title>
        <authorList>
            <consortium name="NISC Comparative Sequencing Program"/>
            <person name="Wegmann U."/>
            <person name="Louis P."/>
            <person name="Goesmann A."/>
            <person name="Henrissat B."/>
            <person name="Duncan S.H."/>
            <person name="Flint H.J."/>
        </authorList>
    </citation>
    <scope>NUCLEOTIDE SEQUENCE</scope>
    <source>
        <strain evidence="11">NBRC 108219</strain>
    </source>
</reference>
<dbReference type="NCBIfam" id="TIGR02095">
    <property type="entry name" value="glgA"/>
    <property type="match status" value="1"/>
</dbReference>
<dbReference type="RefSeq" id="WP_284390589.1">
    <property type="nucleotide sequence ID" value="NZ_BSNK01000002.1"/>
</dbReference>
<dbReference type="EMBL" id="BSNK01000002">
    <property type="protein sequence ID" value="GLQ24312.1"/>
    <property type="molecule type" value="Genomic_DNA"/>
</dbReference>
<keyword evidence="5 8" id="KW-0328">Glycosyltransferase</keyword>
<comment type="function">
    <text evidence="2 8">Synthesizes alpha-1,4-glucan chains using ADP-glucose.</text>
</comment>
<evidence type="ECO:0000256" key="6">
    <source>
        <dbReference type="ARBA" id="ARBA00022679"/>
    </source>
</evidence>
<dbReference type="PANTHER" id="PTHR45825:SF11">
    <property type="entry name" value="ALPHA AMYLASE DOMAIN-CONTAINING PROTEIN"/>
    <property type="match status" value="1"/>
</dbReference>
<dbReference type="CDD" id="cd03791">
    <property type="entry name" value="GT5_Glycogen_synthase_DULL1-like"/>
    <property type="match status" value="1"/>
</dbReference>
<evidence type="ECO:0000313" key="11">
    <source>
        <dbReference type="EMBL" id="GLQ24312.1"/>
    </source>
</evidence>
<evidence type="ECO:0000256" key="8">
    <source>
        <dbReference type="HAMAP-Rule" id="MF_00484"/>
    </source>
</evidence>
<evidence type="ECO:0000259" key="9">
    <source>
        <dbReference type="Pfam" id="PF00534"/>
    </source>
</evidence>
<evidence type="ECO:0000256" key="1">
    <source>
        <dbReference type="ARBA" id="ARBA00001478"/>
    </source>
</evidence>
<name>A0ABQ5VB56_9PROT</name>
<reference evidence="11" key="2">
    <citation type="submission" date="2023-01" db="EMBL/GenBank/DDBJ databases">
        <title>Draft genome sequence of Algimonas ampicilliniresistens strain NBRC 108219.</title>
        <authorList>
            <person name="Sun Q."/>
            <person name="Mori K."/>
        </authorList>
    </citation>
    <scope>NUCLEOTIDE SEQUENCE</scope>
    <source>
        <strain evidence="11">NBRC 108219</strain>
    </source>
</reference>
<dbReference type="InterPro" id="IPR001296">
    <property type="entry name" value="Glyco_trans_1"/>
</dbReference>
<feature type="domain" description="Glycosyl transferase family 1" evidence="9">
    <location>
        <begin position="299"/>
        <end position="447"/>
    </location>
</feature>
<dbReference type="PANTHER" id="PTHR45825">
    <property type="entry name" value="GRANULE-BOUND STARCH SYNTHASE 1, CHLOROPLASTIC/AMYLOPLASTIC"/>
    <property type="match status" value="1"/>
</dbReference>
<keyword evidence="6 8" id="KW-0808">Transferase</keyword>
<evidence type="ECO:0000256" key="2">
    <source>
        <dbReference type="ARBA" id="ARBA00002764"/>
    </source>
</evidence>
<sequence>MPRPSHKRRVLHVASECYPLIKTGGLADVVGALPIALDETGAVESTVFLPGFPAVLAGLTGIKTYAKLTALDGSPVRLVSGTTQTGLSVIAADCDTLFGYDGNPYQLADGSDRPGNGIAFASFSKLAAQIATGINRKRGFDVLHAHDWQAGLAAAYLKTEGADVTTLFTIHNLAFQGLFPKELLASTGLPNSVFTEEGLEYWGKLSFLKSGVTYSDWVTTVSPTYALEIQMDEDGMGFGGLLRSRSDRLRGILNGVDQTVWDPATDPTIFAPFSASDLSGKAKNKAALQDELGLSRAAEGPLFCVISRLTGQKGLDLVPDMLDGIVARGGQMALLGSGDGVIEQAFLAAQKRHPDHVAVKIGYDEPFAHRLQAGADVILIPSRFEPCGLTQLCAMRYGTIPVTSRVGGLMDTVIGATPATQAVGAATGVTFHPVNPHMLWAAIDKSIALYANKFEWSQMVATAIAQDFGWTAPARDYLELYQT</sequence>
<dbReference type="Proteomes" id="UP001161391">
    <property type="component" value="Unassembled WGS sequence"/>
</dbReference>
<evidence type="ECO:0000256" key="3">
    <source>
        <dbReference type="ARBA" id="ARBA00004964"/>
    </source>
</evidence>
<keyword evidence="7 8" id="KW-0320">Glycogen biosynthesis</keyword>
<keyword evidence="12" id="KW-1185">Reference proteome</keyword>
<dbReference type="EC" id="2.4.1.21" evidence="8"/>
<evidence type="ECO:0000256" key="4">
    <source>
        <dbReference type="ARBA" id="ARBA00010281"/>
    </source>
</evidence>
<evidence type="ECO:0000259" key="10">
    <source>
        <dbReference type="Pfam" id="PF08323"/>
    </source>
</evidence>
<dbReference type="InterPro" id="IPR011835">
    <property type="entry name" value="GS/SS"/>
</dbReference>
<accession>A0ABQ5VB56</accession>
<comment type="pathway">
    <text evidence="3 8">Glycan biosynthesis; glycogen biosynthesis.</text>
</comment>